<gene>
    <name evidence="1" type="ORF">DFH07DRAFT_802747</name>
</gene>
<evidence type="ECO:0000313" key="1">
    <source>
        <dbReference type="EMBL" id="KAJ7772652.1"/>
    </source>
</evidence>
<comment type="caution">
    <text evidence="1">The sequence shown here is derived from an EMBL/GenBank/DDBJ whole genome shotgun (WGS) entry which is preliminary data.</text>
</comment>
<organism evidence="1 2">
    <name type="scientific">Mycena maculata</name>
    <dbReference type="NCBI Taxonomy" id="230809"/>
    <lineage>
        <taxon>Eukaryota</taxon>
        <taxon>Fungi</taxon>
        <taxon>Dikarya</taxon>
        <taxon>Basidiomycota</taxon>
        <taxon>Agaricomycotina</taxon>
        <taxon>Agaricomycetes</taxon>
        <taxon>Agaricomycetidae</taxon>
        <taxon>Agaricales</taxon>
        <taxon>Marasmiineae</taxon>
        <taxon>Mycenaceae</taxon>
        <taxon>Mycena</taxon>
    </lineage>
</organism>
<proteinExistence type="predicted"/>
<name>A0AAD7JVE1_9AGAR</name>
<dbReference type="EMBL" id="JARJLG010000019">
    <property type="protein sequence ID" value="KAJ7772652.1"/>
    <property type="molecule type" value="Genomic_DNA"/>
</dbReference>
<evidence type="ECO:0000313" key="2">
    <source>
        <dbReference type="Proteomes" id="UP001215280"/>
    </source>
</evidence>
<keyword evidence="2" id="KW-1185">Reference proteome</keyword>
<accession>A0AAD7JVE1</accession>
<dbReference type="Proteomes" id="UP001215280">
    <property type="component" value="Unassembled WGS sequence"/>
</dbReference>
<protein>
    <submittedName>
        <fullName evidence="1">Uncharacterized protein</fullName>
    </submittedName>
</protein>
<sequence length="284" mass="31956">MYQGKSTRSTDSTLASMLVGLTRNSSTVTVYRNSSCKPAPHRDSSHTRTHATSQSANVFNMNMDMNMKDTVQLLYTASFSPASRSQLESILSAACQYIQYEPLHDPVFEGLSPCDLFKCRNFSFSNHYYALVADSRTLSELHSHMTPSVLVVSVRPLTAQREWEQYNGPGDLSLLQPNVRLALLRAMAEERAALDPHTEAWFWVGPNHPPQYTDTLWQIKTVRADPAGANYALSFYSVKDMDDMHRLVNPKPCGHIPSLTLCRFSVRRKLERPAGFSADCDTEK</sequence>
<dbReference type="AlphaFoldDB" id="A0AAD7JVE1"/>
<reference evidence="1" key="1">
    <citation type="submission" date="2023-03" db="EMBL/GenBank/DDBJ databases">
        <title>Massive genome expansion in bonnet fungi (Mycena s.s.) driven by repeated elements and novel gene families across ecological guilds.</title>
        <authorList>
            <consortium name="Lawrence Berkeley National Laboratory"/>
            <person name="Harder C.B."/>
            <person name="Miyauchi S."/>
            <person name="Viragh M."/>
            <person name="Kuo A."/>
            <person name="Thoen E."/>
            <person name="Andreopoulos B."/>
            <person name="Lu D."/>
            <person name="Skrede I."/>
            <person name="Drula E."/>
            <person name="Henrissat B."/>
            <person name="Morin E."/>
            <person name="Kohler A."/>
            <person name="Barry K."/>
            <person name="LaButti K."/>
            <person name="Morin E."/>
            <person name="Salamov A."/>
            <person name="Lipzen A."/>
            <person name="Mereny Z."/>
            <person name="Hegedus B."/>
            <person name="Baldrian P."/>
            <person name="Stursova M."/>
            <person name="Weitz H."/>
            <person name="Taylor A."/>
            <person name="Grigoriev I.V."/>
            <person name="Nagy L.G."/>
            <person name="Martin F."/>
            <person name="Kauserud H."/>
        </authorList>
    </citation>
    <scope>NUCLEOTIDE SEQUENCE</scope>
    <source>
        <strain evidence="1">CBHHK188m</strain>
    </source>
</reference>